<evidence type="ECO:0000256" key="3">
    <source>
        <dbReference type="ARBA" id="ARBA00022729"/>
    </source>
</evidence>
<keyword evidence="3 6" id="KW-0732">Signal</keyword>
<sequence length="576" mass="65454">MDVMKRYFICIALFFALFNSACDKDFLNRRPEDATTSDVFFETPDQMRTYINTFYNSGMFPKYANHGSDFDSDNQVTGTANQRLQGTRTIATTGTIGFTNVRRINFFFDNYRRVEANHALDAYQQYLGEAYFFRGLIYFDLMQSYGDMQILTKELTTDSPELYSPRDPRNAVADFIIGQLDSAAMYLTADKTSGAGRINRWIALLIQSRVALYEGSWEKYHAGTPFGVTNPDPDKYFAKAAEAAEELIDAGVYSVYSTGNPKSDYRALFAQLDFSTNSEVMFWRKYDNNLTQGDGDFTNDRFFRMETPSNKSITKQLADAYLCADGRPISGNALFGGYNTLASEAENRDPRFYQTIATPDQIWKIDENSDTTYWSEAYDQLNSRADLNAPSGYIIQKGYNPNLVYHVQQYEESPGLIYRYAEALLNFAEAKAELGTLTQDDIDKSIKPLRDRVGMPDLLLDDIATDPNWNFPTLSPVINEIRRERRVELAAEGFRWNDIARWAAADELIVGTRPKGFMASQVAKNPFPIDDDGFLDPLKNALPSGYGFKLDRDYLNSIPISEIVLNDNLTQNPGWQ</sequence>
<comment type="subcellular location">
    <subcellularLocation>
        <location evidence="1">Cell outer membrane</location>
    </subcellularLocation>
</comment>
<reference evidence="9" key="2">
    <citation type="submission" date="2020-09" db="EMBL/GenBank/DDBJ databases">
        <authorList>
            <person name="Sun Q."/>
            <person name="Zhou Y."/>
        </authorList>
    </citation>
    <scope>NUCLEOTIDE SEQUENCE</scope>
    <source>
        <strain evidence="9">CGMCC 1.12195</strain>
    </source>
</reference>
<accession>A0A917I2H1</accession>
<evidence type="ECO:0000256" key="2">
    <source>
        <dbReference type="ARBA" id="ARBA00006275"/>
    </source>
</evidence>
<dbReference type="Gene3D" id="1.25.40.390">
    <property type="match status" value="1"/>
</dbReference>
<keyword evidence="4" id="KW-0472">Membrane</keyword>
<proteinExistence type="inferred from homology"/>
<feature type="signal peptide" evidence="6">
    <location>
        <begin position="1"/>
        <end position="21"/>
    </location>
</feature>
<feature type="domain" description="RagB/SusD" evidence="7">
    <location>
        <begin position="279"/>
        <end position="575"/>
    </location>
</feature>
<dbReference type="InterPro" id="IPR011990">
    <property type="entry name" value="TPR-like_helical_dom_sf"/>
</dbReference>
<dbReference type="InterPro" id="IPR033985">
    <property type="entry name" value="SusD-like_N"/>
</dbReference>
<evidence type="ECO:0000256" key="4">
    <source>
        <dbReference type="ARBA" id="ARBA00023136"/>
    </source>
</evidence>
<evidence type="ECO:0000313" key="10">
    <source>
        <dbReference type="Proteomes" id="UP000660862"/>
    </source>
</evidence>
<evidence type="ECO:0000259" key="7">
    <source>
        <dbReference type="Pfam" id="PF07980"/>
    </source>
</evidence>
<dbReference type="Proteomes" id="UP000660862">
    <property type="component" value="Unassembled WGS sequence"/>
</dbReference>
<name>A0A917I2H1_9SPHI</name>
<dbReference type="Pfam" id="PF14322">
    <property type="entry name" value="SusD-like_3"/>
    <property type="match status" value="1"/>
</dbReference>
<evidence type="ECO:0000313" key="9">
    <source>
        <dbReference type="EMBL" id="GGH03179.1"/>
    </source>
</evidence>
<feature type="chain" id="PRO_5037885041" description="Starch-binding associating with outer membrane" evidence="6">
    <location>
        <begin position="22"/>
        <end position="576"/>
    </location>
</feature>
<comment type="similarity">
    <text evidence="2">Belongs to the SusD family.</text>
</comment>
<dbReference type="AlphaFoldDB" id="A0A917I2H1"/>
<dbReference type="GO" id="GO:0009279">
    <property type="term" value="C:cell outer membrane"/>
    <property type="evidence" value="ECO:0007669"/>
    <property type="project" value="UniProtKB-SubCell"/>
</dbReference>
<evidence type="ECO:0000256" key="1">
    <source>
        <dbReference type="ARBA" id="ARBA00004442"/>
    </source>
</evidence>
<feature type="domain" description="SusD-like N-terminal" evidence="8">
    <location>
        <begin position="25"/>
        <end position="212"/>
    </location>
</feature>
<evidence type="ECO:0000256" key="5">
    <source>
        <dbReference type="ARBA" id="ARBA00023237"/>
    </source>
</evidence>
<dbReference type="EMBL" id="BMER01000006">
    <property type="protein sequence ID" value="GGH03179.1"/>
    <property type="molecule type" value="Genomic_DNA"/>
</dbReference>
<evidence type="ECO:0000256" key="6">
    <source>
        <dbReference type="SAM" id="SignalP"/>
    </source>
</evidence>
<organism evidence="9 10">
    <name type="scientific">Parapedobacter pyrenivorans</name>
    <dbReference type="NCBI Taxonomy" id="1305674"/>
    <lineage>
        <taxon>Bacteria</taxon>
        <taxon>Pseudomonadati</taxon>
        <taxon>Bacteroidota</taxon>
        <taxon>Sphingobacteriia</taxon>
        <taxon>Sphingobacteriales</taxon>
        <taxon>Sphingobacteriaceae</taxon>
        <taxon>Parapedobacter</taxon>
    </lineage>
</organism>
<keyword evidence="5" id="KW-0998">Cell outer membrane</keyword>
<evidence type="ECO:0000259" key="8">
    <source>
        <dbReference type="Pfam" id="PF14322"/>
    </source>
</evidence>
<comment type="caution">
    <text evidence="9">The sequence shown here is derived from an EMBL/GenBank/DDBJ whole genome shotgun (WGS) entry which is preliminary data.</text>
</comment>
<reference evidence="9" key="1">
    <citation type="journal article" date="2014" name="Int. J. Syst. Evol. Microbiol.">
        <title>Complete genome sequence of Corynebacterium casei LMG S-19264T (=DSM 44701T), isolated from a smear-ripened cheese.</title>
        <authorList>
            <consortium name="US DOE Joint Genome Institute (JGI-PGF)"/>
            <person name="Walter F."/>
            <person name="Albersmeier A."/>
            <person name="Kalinowski J."/>
            <person name="Ruckert C."/>
        </authorList>
    </citation>
    <scope>NUCLEOTIDE SEQUENCE</scope>
    <source>
        <strain evidence="9">CGMCC 1.12195</strain>
    </source>
</reference>
<gene>
    <name evidence="9" type="ORF">GCM10007415_44180</name>
</gene>
<evidence type="ECO:0008006" key="11">
    <source>
        <dbReference type="Google" id="ProtNLM"/>
    </source>
</evidence>
<dbReference type="InterPro" id="IPR012944">
    <property type="entry name" value="SusD_RagB_dom"/>
</dbReference>
<protein>
    <recommendedName>
        <fullName evidence="11">Starch-binding associating with outer membrane</fullName>
    </recommendedName>
</protein>
<dbReference type="SUPFAM" id="SSF48452">
    <property type="entry name" value="TPR-like"/>
    <property type="match status" value="1"/>
</dbReference>
<dbReference type="Pfam" id="PF07980">
    <property type="entry name" value="SusD_RagB"/>
    <property type="match status" value="1"/>
</dbReference>
<keyword evidence="10" id="KW-1185">Reference proteome</keyword>